<name>A0A9E7SDN7_9EURY</name>
<dbReference type="GO" id="GO:0016628">
    <property type="term" value="F:oxidoreductase activity, acting on the CH-CH group of donors, NAD or NADP as acceptor"/>
    <property type="evidence" value="ECO:0007669"/>
    <property type="project" value="InterPro"/>
</dbReference>
<dbReference type="InterPro" id="IPR011777">
    <property type="entry name" value="Geranylgeranyl_Rdtase_fam"/>
</dbReference>
<dbReference type="Pfam" id="PF01494">
    <property type="entry name" value="FAD_binding_3"/>
    <property type="match status" value="1"/>
</dbReference>
<proteinExistence type="predicted"/>
<dbReference type="SUPFAM" id="SSF51905">
    <property type="entry name" value="FAD/NAD(P)-binding domain"/>
    <property type="match status" value="1"/>
</dbReference>
<dbReference type="NCBIfam" id="TIGR02032">
    <property type="entry name" value="GG-red-SF"/>
    <property type="match status" value="1"/>
</dbReference>
<evidence type="ECO:0000313" key="2">
    <source>
        <dbReference type="EMBL" id="USH00955.1"/>
    </source>
</evidence>
<dbReference type="EMBL" id="CP080572">
    <property type="protein sequence ID" value="USH00955.1"/>
    <property type="molecule type" value="Genomic_DNA"/>
</dbReference>
<dbReference type="InterPro" id="IPR036188">
    <property type="entry name" value="FAD/NAD-bd_sf"/>
</dbReference>
<evidence type="ECO:0000259" key="1">
    <source>
        <dbReference type="Pfam" id="PF01494"/>
    </source>
</evidence>
<protein>
    <submittedName>
        <fullName evidence="2">NAD(P)/FAD-dependent oxidoreductase</fullName>
    </submittedName>
</protein>
<reference evidence="2 3" key="1">
    <citation type="submission" date="2021-08" db="EMBL/GenBank/DDBJ databases">
        <title>Thermococcus onnuriiensis IOH2.</title>
        <authorList>
            <person name="Park Y.-J."/>
        </authorList>
    </citation>
    <scope>NUCLEOTIDE SEQUENCE [LARGE SCALE GENOMIC DNA]</scope>
    <source>
        <strain evidence="2 3">IOH2</strain>
    </source>
</reference>
<organism evidence="2 3">
    <name type="scientific">Thermococcus argininiproducens</name>
    <dbReference type="NCBI Taxonomy" id="2866384"/>
    <lineage>
        <taxon>Archaea</taxon>
        <taxon>Methanobacteriati</taxon>
        <taxon>Methanobacteriota</taxon>
        <taxon>Thermococci</taxon>
        <taxon>Thermococcales</taxon>
        <taxon>Thermococcaceae</taxon>
        <taxon>Thermococcus</taxon>
    </lineage>
</organism>
<dbReference type="Proteomes" id="UP001056425">
    <property type="component" value="Chromosome"/>
</dbReference>
<dbReference type="GeneID" id="72778319"/>
<dbReference type="PANTHER" id="PTHR42685">
    <property type="entry name" value="GERANYLGERANYL DIPHOSPHATE REDUCTASE"/>
    <property type="match status" value="1"/>
</dbReference>
<sequence>MKYDVAIIGGGPVGNYLANLLAGEFKVAVVEAKNSFGGKACTGILGAENYEKLNLPKEAIVNKLRGAVFYSRIQSFEIERPASQAYVVDRKILERKLAENAIKKGAEYYMGTRFLEFKNGKAIVQRFNERFEIEADFYVGADGVGSKVAQEIGAKTDAEFLSGYEVEVVGDFKKTDFVEIWVNKEINNEFFMWLAPIDGSTARLGTFGTYDALLRFVRLRLLKETNIVEIKTGNVGLGVRKPWVRGNVALVGDAALQIKPLTAGGIVYGMLCAHALRYSIRRGNLNVYEDLCKDVKKQITFGLRIRRLFKALNQDQIEKFFEVFSSKEAKEVIETYADFDDHKKTITALVKNPKLLARGLRVFPMLLRYLV</sequence>
<keyword evidence="3" id="KW-1185">Reference proteome</keyword>
<dbReference type="RefSeq" id="WP_251950648.1">
    <property type="nucleotide sequence ID" value="NZ_CP080572.1"/>
</dbReference>
<gene>
    <name evidence="2" type="ORF">K1720_08185</name>
</gene>
<dbReference type="InterPro" id="IPR050407">
    <property type="entry name" value="Geranylgeranyl_reductase"/>
</dbReference>
<dbReference type="Gene3D" id="3.50.50.60">
    <property type="entry name" value="FAD/NAD(P)-binding domain"/>
    <property type="match status" value="1"/>
</dbReference>
<dbReference type="PANTHER" id="PTHR42685:SF18">
    <property type="entry name" value="DIGERANYLGERANYLGLYCEROPHOSPHOLIPID REDUCTASE"/>
    <property type="match status" value="1"/>
</dbReference>
<dbReference type="PRINTS" id="PR00420">
    <property type="entry name" value="RNGMNOXGNASE"/>
</dbReference>
<evidence type="ECO:0000313" key="3">
    <source>
        <dbReference type="Proteomes" id="UP001056425"/>
    </source>
</evidence>
<dbReference type="GO" id="GO:0071949">
    <property type="term" value="F:FAD binding"/>
    <property type="evidence" value="ECO:0007669"/>
    <property type="project" value="InterPro"/>
</dbReference>
<feature type="domain" description="FAD-binding" evidence="1">
    <location>
        <begin position="2"/>
        <end position="172"/>
    </location>
</feature>
<accession>A0A9E7SDN7</accession>
<dbReference type="AlphaFoldDB" id="A0A9E7SDN7"/>
<dbReference type="InterPro" id="IPR002938">
    <property type="entry name" value="FAD-bd"/>
</dbReference>
<dbReference type="KEGG" id="thei:K1720_08185"/>